<accession>A0A540NAT9</accession>
<gene>
    <name evidence="1" type="ORF">C1H46_006133</name>
</gene>
<keyword evidence="2" id="KW-1185">Reference proteome</keyword>
<proteinExistence type="predicted"/>
<dbReference type="EMBL" id="VIEB01000074">
    <property type="protein sequence ID" value="TQE08166.1"/>
    <property type="molecule type" value="Genomic_DNA"/>
</dbReference>
<name>A0A540NAT9_MALBA</name>
<evidence type="ECO:0000313" key="2">
    <source>
        <dbReference type="Proteomes" id="UP000315295"/>
    </source>
</evidence>
<dbReference type="AlphaFoldDB" id="A0A540NAT9"/>
<comment type="caution">
    <text evidence="1">The sequence shown here is derived from an EMBL/GenBank/DDBJ whole genome shotgun (WGS) entry which is preliminary data.</text>
</comment>
<evidence type="ECO:0000313" key="1">
    <source>
        <dbReference type="EMBL" id="TQE08166.1"/>
    </source>
</evidence>
<sequence length="100" mass="11338">MYKSNQCKKHNSRIKAKQIATSVNQLERFSRPSIPKNDSYIELSLILSSRSLIKLCKPHANAHRVLEELLSAPTNARILLLRQRFAIKGVYAVGKASLHQ</sequence>
<reference evidence="1 2" key="1">
    <citation type="journal article" date="2019" name="G3 (Bethesda)">
        <title>Sequencing of a Wild Apple (Malus baccata) Genome Unravels the Differences Between Cultivated and Wild Apple Species Regarding Disease Resistance and Cold Tolerance.</title>
        <authorList>
            <person name="Chen X."/>
        </authorList>
    </citation>
    <scope>NUCLEOTIDE SEQUENCE [LARGE SCALE GENOMIC DNA]</scope>
    <source>
        <strain evidence="2">cv. Shandingzi</strain>
        <tissue evidence="1">Leaves</tissue>
    </source>
</reference>
<organism evidence="1 2">
    <name type="scientific">Malus baccata</name>
    <name type="common">Siberian crab apple</name>
    <name type="synonym">Pyrus baccata</name>
    <dbReference type="NCBI Taxonomy" id="106549"/>
    <lineage>
        <taxon>Eukaryota</taxon>
        <taxon>Viridiplantae</taxon>
        <taxon>Streptophyta</taxon>
        <taxon>Embryophyta</taxon>
        <taxon>Tracheophyta</taxon>
        <taxon>Spermatophyta</taxon>
        <taxon>Magnoliopsida</taxon>
        <taxon>eudicotyledons</taxon>
        <taxon>Gunneridae</taxon>
        <taxon>Pentapetalae</taxon>
        <taxon>rosids</taxon>
        <taxon>fabids</taxon>
        <taxon>Rosales</taxon>
        <taxon>Rosaceae</taxon>
        <taxon>Amygdaloideae</taxon>
        <taxon>Maleae</taxon>
        <taxon>Malus</taxon>
    </lineage>
</organism>
<dbReference type="Proteomes" id="UP000315295">
    <property type="component" value="Unassembled WGS sequence"/>
</dbReference>
<protein>
    <submittedName>
        <fullName evidence="1">Uncharacterized protein</fullName>
    </submittedName>
</protein>